<proteinExistence type="predicted"/>
<dbReference type="EMBL" id="AONI01000015">
    <property type="protein sequence ID" value="EPX77546.1"/>
    <property type="molecule type" value="Genomic_DNA"/>
</dbReference>
<dbReference type="STRING" id="1123360.thalar_03271"/>
<reference evidence="2" key="1">
    <citation type="journal article" date="2013" name="Stand. Genomic Sci.">
        <title>Genome sequence of the Litoreibacter arenae type strain (DSM 19593(T)), a member of the Roseobacter clade isolated from sea sand.</title>
        <authorList>
            <person name="Riedel T."/>
            <person name="Fiebig A."/>
            <person name="Petersen J."/>
            <person name="Gronow S."/>
            <person name="Kyrpides N.C."/>
            <person name="Goker M."/>
            <person name="Klenk H.P."/>
        </authorList>
    </citation>
    <scope>NUCLEOTIDE SEQUENCE [LARGE SCALE GENOMIC DNA]</scope>
    <source>
        <strain evidence="2">DSM 19593</strain>
    </source>
</reference>
<dbReference type="SUPFAM" id="SSF50939">
    <property type="entry name" value="Sialidases"/>
    <property type="match status" value="1"/>
</dbReference>
<dbReference type="RefSeq" id="WP_021102617.1">
    <property type="nucleotide sequence ID" value="NZ_KE557314.1"/>
</dbReference>
<evidence type="ECO:0000313" key="1">
    <source>
        <dbReference type="EMBL" id="EPX77546.1"/>
    </source>
</evidence>
<comment type="caution">
    <text evidence="1">The sequence shown here is derived from an EMBL/GenBank/DDBJ whole genome shotgun (WGS) entry which is preliminary data.</text>
</comment>
<evidence type="ECO:0000313" key="2">
    <source>
        <dbReference type="Proteomes" id="UP000015351"/>
    </source>
</evidence>
<sequence length="89" mass="9702">MSWTEPDGDGFVVKMTVGDYSGWTEARTIVRSNDLFINLADFPSIAAFPDGTLAAHWLQEDGDGPFAYDVNIALSADEGRTWSAPIVPH</sequence>
<keyword evidence="2" id="KW-1185">Reference proteome</keyword>
<organism evidence="1 2">
    <name type="scientific">Litoreibacter arenae DSM 19593</name>
    <dbReference type="NCBI Taxonomy" id="1123360"/>
    <lineage>
        <taxon>Bacteria</taxon>
        <taxon>Pseudomonadati</taxon>
        <taxon>Pseudomonadota</taxon>
        <taxon>Alphaproteobacteria</taxon>
        <taxon>Rhodobacterales</taxon>
        <taxon>Roseobacteraceae</taxon>
        <taxon>Litoreibacter</taxon>
    </lineage>
</organism>
<name>S9Q865_9RHOB</name>
<protein>
    <submittedName>
        <fullName evidence="1">BNR repeat protein</fullName>
    </submittedName>
</protein>
<dbReference type="AlphaFoldDB" id="S9Q865"/>
<accession>S9Q865</accession>
<dbReference type="HOGENOM" id="CLU_2451035_0_0_5"/>
<dbReference type="Gene3D" id="2.120.10.10">
    <property type="match status" value="1"/>
</dbReference>
<dbReference type="InterPro" id="IPR036278">
    <property type="entry name" value="Sialidase_sf"/>
</dbReference>
<gene>
    <name evidence="1" type="ORF">thalar_03271</name>
</gene>
<dbReference type="Proteomes" id="UP000015351">
    <property type="component" value="Unassembled WGS sequence"/>
</dbReference>